<feature type="transmembrane region" description="Helical" evidence="1">
    <location>
        <begin position="246"/>
        <end position="267"/>
    </location>
</feature>
<reference evidence="2" key="1">
    <citation type="journal article" date="2021" name="Front. Microbiol.">
        <title>Generation of Tetracycline and Rifamycin Resistant Chlamydia Suis Recombinants.</title>
        <authorList>
            <person name="Marti H."/>
            <person name="Bommana S."/>
            <person name="Read T.D."/>
            <person name="Pesch T."/>
            <person name="Prahauser B."/>
            <person name="Dean D."/>
            <person name="Borel N."/>
        </authorList>
    </citation>
    <scope>NUCLEOTIDE SEQUENCE</scope>
    <source>
        <strain evidence="2">208.1</strain>
    </source>
</reference>
<dbReference type="Proteomes" id="UP000825134">
    <property type="component" value="Chromosome"/>
</dbReference>
<dbReference type="RefSeq" id="WP_219664482.1">
    <property type="nucleotide sequence ID" value="NZ_CP063064.1"/>
</dbReference>
<sequence>MATAATAIMSPARGFLSSATISTLRGDATALRSKLSSLNDFFDLASSSCSIARLAPGASWSNADQQQFLSIEKTLGIACDTSNAVQAGCGLAQLLTGGLFFKTNTDGSFQLDPLSQQRIRFSPLSMLSKVTRLASKVLGTVKFMGSPSLPIYRLGGHAKGLGLAATAFGTVSSAFDVAENTRDIFETAKQAPSTQEGASKETSFSERLTKARKSIFALLCSIFDFLAQAFIFITETVSTVFMGMHTAFVVGIFCFLSALGNILLAVAS</sequence>
<accession>A0AAQ0ELP8</accession>
<protein>
    <submittedName>
        <fullName evidence="2">Uncharacterized protein</fullName>
    </submittedName>
</protein>
<name>A0AAQ0ELP8_9CHLA</name>
<keyword evidence="1" id="KW-0812">Transmembrane</keyword>
<proteinExistence type="predicted"/>
<feature type="transmembrane region" description="Helical" evidence="1">
    <location>
        <begin position="215"/>
        <end position="234"/>
    </location>
</feature>
<keyword evidence="1" id="KW-1133">Transmembrane helix</keyword>
<gene>
    <name evidence="2" type="ORF">INQ84_01125</name>
</gene>
<organism evidence="2 3">
    <name type="scientific">Chlamydia suis</name>
    <dbReference type="NCBI Taxonomy" id="83559"/>
    <lineage>
        <taxon>Bacteria</taxon>
        <taxon>Pseudomonadati</taxon>
        <taxon>Chlamydiota</taxon>
        <taxon>Chlamydiia</taxon>
        <taxon>Chlamydiales</taxon>
        <taxon>Chlamydiaceae</taxon>
        <taxon>Chlamydia/Chlamydophila group</taxon>
        <taxon>Chlamydia</taxon>
    </lineage>
</organism>
<dbReference type="EMBL" id="CP063185">
    <property type="protein sequence ID" value="QYC74597.1"/>
    <property type="molecule type" value="Genomic_DNA"/>
</dbReference>
<evidence type="ECO:0000313" key="2">
    <source>
        <dbReference type="EMBL" id="QYC74597.1"/>
    </source>
</evidence>
<evidence type="ECO:0000313" key="3">
    <source>
        <dbReference type="Proteomes" id="UP000825134"/>
    </source>
</evidence>
<dbReference type="AlphaFoldDB" id="A0AAQ0ELP8"/>
<keyword evidence="1" id="KW-0472">Membrane</keyword>
<evidence type="ECO:0000256" key="1">
    <source>
        <dbReference type="SAM" id="Phobius"/>
    </source>
</evidence>